<evidence type="ECO:0000256" key="1">
    <source>
        <dbReference type="SAM" id="Coils"/>
    </source>
</evidence>
<dbReference type="AlphaFoldDB" id="A0A510G6A6"/>
<dbReference type="RefSeq" id="WP_197734691.1">
    <property type="nucleotide sequence ID" value="NZ_AP019563.1"/>
</dbReference>
<dbReference type="EMBL" id="AP019563">
    <property type="protein sequence ID" value="BBJ31063.1"/>
    <property type="molecule type" value="Genomic_DNA"/>
</dbReference>
<feature type="coiled-coil region" evidence="1">
    <location>
        <begin position="201"/>
        <end position="235"/>
    </location>
</feature>
<name>A0A510G6A6_9RICK</name>
<sequence length="292" mass="33910">MREWKRDIESSGNITRLYGRILAQVTHLKSIKLDDTSPALSFELDLNIKDLKIDPYSIALAEGEDSFKYIIENILKSERGERAENNYLKERKNKETKGITYSEDKLKINFKELDSKHQSQIIAICLRQSDLENVKEIFEELKLEKGILRDYAGVICDSYASVIDAENANEFKRLIIAKRDESKLLAENKVEVRALVREKNFSKSEERQTKLEEQIAKVREQGAKYEEKLEQIASRISTRLQLIQENSTFTSNAVLMGERRPFSLILTMRRYANMLVLTPTSTIYRILHKKAQ</sequence>
<organism evidence="2 3">
    <name type="scientific">Rickettsia asiatica</name>
    <dbReference type="NCBI Taxonomy" id="238800"/>
    <lineage>
        <taxon>Bacteria</taxon>
        <taxon>Pseudomonadati</taxon>
        <taxon>Pseudomonadota</taxon>
        <taxon>Alphaproteobacteria</taxon>
        <taxon>Rickettsiales</taxon>
        <taxon>Rickettsiaceae</taxon>
        <taxon>Rickettsieae</taxon>
        <taxon>Rickettsia</taxon>
        <taxon>spotted fever group</taxon>
    </lineage>
</organism>
<accession>A0A510G6A6</accession>
<keyword evidence="1" id="KW-0175">Coiled coil</keyword>
<evidence type="ECO:0000313" key="2">
    <source>
        <dbReference type="EMBL" id="BBJ31063.1"/>
    </source>
</evidence>
<proteinExistence type="predicted"/>
<gene>
    <name evidence="2" type="ORF">RAS_01720</name>
</gene>
<dbReference type="Proteomes" id="UP000321183">
    <property type="component" value="Chromosome"/>
</dbReference>
<keyword evidence="3" id="KW-1185">Reference proteome</keyword>
<dbReference type="KEGG" id="ras:RAS_01720"/>
<reference evidence="2 3" key="1">
    <citation type="submission" date="2019-04" db="EMBL/GenBank/DDBJ databases">
        <title>Draft genome sequence of Rickettsia asiatica Maytaro1284.</title>
        <authorList>
            <person name="Thu M."/>
            <person name="Qiu Y."/>
            <person name="Nakao R."/>
        </authorList>
    </citation>
    <scope>NUCLEOTIDE SEQUENCE [LARGE SCALE GENOMIC DNA]</scope>
    <source>
        <strain evidence="2 3">Maytaro1284</strain>
    </source>
</reference>
<evidence type="ECO:0000313" key="3">
    <source>
        <dbReference type="Proteomes" id="UP000321183"/>
    </source>
</evidence>
<protein>
    <submittedName>
        <fullName evidence="2">Uncharacterized protein</fullName>
    </submittedName>
</protein>